<evidence type="ECO:0000259" key="6">
    <source>
        <dbReference type="Pfam" id="PF13632"/>
    </source>
</evidence>
<feature type="transmembrane region" description="Helical" evidence="4">
    <location>
        <begin position="398"/>
        <end position="421"/>
    </location>
</feature>
<name>A0A0G1WZS6_9BACT</name>
<keyword evidence="4" id="KW-1133">Transmembrane helix</keyword>
<dbReference type="EMBL" id="LCQW01000008">
    <property type="protein sequence ID" value="KKW24383.1"/>
    <property type="molecule type" value="Genomic_DNA"/>
</dbReference>
<accession>A0A0G1WZS6</accession>
<dbReference type="STRING" id="1618671.UY67_C0008G0024"/>
<reference evidence="7 8" key="1">
    <citation type="journal article" date="2015" name="Nature">
        <title>rRNA introns, odd ribosomes, and small enigmatic genomes across a large radiation of phyla.</title>
        <authorList>
            <person name="Brown C.T."/>
            <person name="Hug L.A."/>
            <person name="Thomas B.C."/>
            <person name="Sharon I."/>
            <person name="Castelle C.J."/>
            <person name="Singh A."/>
            <person name="Wilkins M.J."/>
            <person name="Williams K.H."/>
            <person name="Banfield J.F."/>
        </authorList>
    </citation>
    <scope>NUCLEOTIDE SEQUENCE [LARGE SCALE GENOMIC DNA]</scope>
</reference>
<dbReference type="PANTHER" id="PTHR43630:SF1">
    <property type="entry name" value="POLY-BETA-1,6-N-ACETYL-D-GLUCOSAMINE SYNTHASE"/>
    <property type="match status" value="1"/>
</dbReference>
<dbReference type="PANTHER" id="PTHR43630">
    <property type="entry name" value="POLY-BETA-1,6-N-ACETYL-D-GLUCOSAMINE SYNTHASE"/>
    <property type="match status" value="1"/>
</dbReference>
<feature type="domain" description="Glycosyltransferase 2-like" evidence="6">
    <location>
        <begin position="183"/>
        <end position="372"/>
    </location>
</feature>
<dbReference type="PATRIC" id="fig|1618671.3.peg.394"/>
<dbReference type="SUPFAM" id="SSF53448">
    <property type="entry name" value="Nucleotide-diphospho-sugar transferases"/>
    <property type="match status" value="1"/>
</dbReference>
<protein>
    <submittedName>
        <fullName evidence="7">Glycosyltransferase involved in cell wall biogenesis</fullName>
    </submittedName>
</protein>
<comment type="caution">
    <text evidence="7">The sequence shown here is derived from an EMBL/GenBank/DDBJ whole genome shotgun (WGS) entry which is preliminary data.</text>
</comment>
<dbReference type="AlphaFoldDB" id="A0A0G1WZS6"/>
<feature type="domain" description="Glycosyltransferase 2-like" evidence="5">
    <location>
        <begin position="59"/>
        <end position="115"/>
    </location>
</feature>
<dbReference type="InterPro" id="IPR001173">
    <property type="entry name" value="Glyco_trans_2-like"/>
</dbReference>
<evidence type="ECO:0000256" key="2">
    <source>
        <dbReference type="ARBA" id="ARBA00022676"/>
    </source>
</evidence>
<dbReference type="Proteomes" id="UP000034273">
    <property type="component" value="Unassembled WGS sequence"/>
</dbReference>
<dbReference type="GO" id="GO:0016757">
    <property type="term" value="F:glycosyltransferase activity"/>
    <property type="evidence" value="ECO:0007669"/>
    <property type="project" value="UniProtKB-KW"/>
</dbReference>
<keyword evidence="2" id="KW-0328">Glycosyltransferase</keyword>
<evidence type="ECO:0000256" key="1">
    <source>
        <dbReference type="ARBA" id="ARBA00006739"/>
    </source>
</evidence>
<feature type="transmembrane region" description="Helical" evidence="4">
    <location>
        <begin position="12"/>
        <end position="36"/>
    </location>
</feature>
<dbReference type="Gene3D" id="3.90.550.10">
    <property type="entry name" value="Spore Coat Polysaccharide Biosynthesis Protein SpsA, Chain A"/>
    <property type="match status" value="1"/>
</dbReference>
<dbReference type="CDD" id="cd06423">
    <property type="entry name" value="CESA_like"/>
    <property type="match status" value="1"/>
</dbReference>
<keyword evidence="3 7" id="KW-0808">Transferase</keyword>
<gene>
    <name evidence="7" type="ORF">UY67_C0008G0024</name>
</gene>
<evidence type="ECO:0000259" key="5">
    <source>
        <dbReference type="Pfam" id="PF00535"/>
    </source>
</evidence>
<comment type="similarity">
    <text evidence="1">Belongs to the glycosyltransferase 2 family.</text>
</comment>
<dbReference type="InterPro" id="IPR029044">
    <property type="entry name" value="Nucleotide-diphossugar_trans"/>
</dbReference>
<sequence>MVQTAYMGDISMSIGIVYALIFLCLYFEIFLLVSFLERKFGRRGAKERAGITHFPHVAIIVPCFNEEKTIGATMRSLLALEYPREKLDIIVVDDGSTDRTFEIASQYINERDTAHGIANVRAQQRTDVPTNPKCSEDVAIDLNASEFRNTMCGVSRVRIFHKENGGKHTAMNLGLEKIDAELIGCLDADSIVEKYALQEMVSIFKNPKVAAVTPGIHVKNPETILQHMQNVEYRLSVFNRFIFAALGSVFITPGPFSIFRTSIVRRLGGWRYAHSTEDMEMALRIQAAGLLIANAPRAVVHTSTPRTLRALYRQRVRWTYGWICNAKDYRYMFGNRAFGNLGIIILPWAIFSIATGIYFFFRVMWYGILYAQGELMRIQIMGVHPQLSYDPFYINTSALFMLVVASVAVILVLICIGSFIGTGSKKPPMATPLFLFFYSFLAPVWLLAAVFRAMFKTGVQWR</sequence>
<keyword evidence="4" id="KW-0472">Membrane</keyword>
<evidence type="ECO:0000313" key="8">
    <source>
        <dbReference type="Proteomes" id="UP000034273"/>
    </source>
</evidence>
<evidence type="ECO:0000313" key="7">
    <source>
        <dbReference type="EMBL" id="KKW24383.1"/>
    </source>
</evidence>
<feature type="transmembrane region" description="Helical" evidence="4">
    <location>
        <begin position="433"/>
        <end position="455"/>
    </location>
</feature>
<organism evidence="7 8">
    <name type="scientific">Candidatus Kaiserbacteria bacterium GW2011_GWA2_52_12</name>
    <dbReference type="NCBI Taxonomy" id="1618671"/>
    <lineage>
        <taxon>Bacteria</taxon>
        <taxon>Candidatus Kaiseribacteriota</taxon>
    </lineage>
</organism>
<evidence type="ECO:0000256" key="4">
    <source>
        <dbReference type="SAM" id="Phobius"/>
    </source>
</evidence>
<proteinExistence type="inferred from homology"/>
<feature type="transmembrane region" description="Helical" evidence="4">
    <location>
        <begin position="337"/>
        <end position="361"/>
    </location>
</feature>
<dbReference type="Pfam" id="PF13632">
    <property type="entry name" value="Glyco_trans_2_3"/>
    <property type="match status" value="1"/>
</dbReference>
<evidence type="ECO:0000256" key="3">
    <source>
        <dbReference type="ARBA" id="ARBA00022679"/>
    </source>
</evidence>
<keyword evidence="4" id="KW-0812">Transmembrane</keyword>
<dbReference type="Pfam" id="PF00535">
    <property type="entry name" value="Glycos_transf_2"/>
    <property type="match status" value="1"/>
</dbReference>